<protein>
    <recommendedName>
        <fullName evidence="3">START domain-containing protein</fullName>
    </recommendedName>
</protein>
<dbReference type="InterPro" id="IPR002913">
    <property type="entry name" value="START_lipid-bd_dom"/>
</dbReference>
<evidence type="ECO:0000313" key="4">
    <source>
        <dbReference type="EMBL" id="KAF0973024.1"/>
    </source>
</evidence>
<feature type="region of interest" description="Disordered" evidence="2">
    <location>
        <begin position="493"/>
        <end position="520"/>
    </location>
</feature>
<dbReference type="AlphaFoldDB" id="A0A6A5BG59"/>
<evidence type="ECO:0000256" key="2">
    <source>
        <dbReference type="SAM" id="MobiDB-lite"/>
    </source>
</evidence>
<feature type="region of interest" description="Disordered" evidence="2">
    <location>
        <begin position="52"/>
        <end position="78"/>
    </location>
</feature>
<organism evidence="4 5">
    <name type="scientific">Naegleria fowleri</name>
    <name type="common">Brain eating amoeba</name>
    <dbReference type="NCBI Taxonomy" id="5763"/>
    <lineage>
        <taxon>Eukaryota</taxon>
        <taxon>Discoba</taxon>
        <taxon>Heterolobosea</taxon>
        <taxon>Tetramitia</taxon>
        <taxon>Eutetramitia</taxon>
        <taxon>Vahlkampfiidae</taxon>
        <taxon>Naegleria</taxon>
    </lineage>
</organism>
<dbReference type="VEuPathDB" id="AmoebaDB:FDP41_008688"/>
<gene>
    <name evidence="4" type="ORF">FDP41_008688</name>
</gene>
<dbReference type="InterPro" id="IPR023393">
    <property type="entry name" value="START-like_dom_sf"/>
</dbReference>
<dbReference type="VEuPathDB" id="AmoebaDB:NF0023090"/>
<feature type="compositionally biased region" description="Basic and acidic residues" evidence="2">
    <location>
        <begin position="501"/>
        <end position="510"/>
    </location>
</feature>
<evidence type="ECO:0000313" key="5">
    <source>
        <dbReference type="Proteomes" id="UP000444721"/>
    </source>
</evidence>
<keyword evidence="5" id="KW-1185">Reference proteome</keyword>
<feature type="domain" description="START" evidence="3">
    <location>
        <begin position="532"/>
        <end position="623"/>
    </location>
</feature>
<dbReference type="RefSeq" id="XP_044557737.1">
    <property type="nucleotide sequence ID" value="XM_044712568.1"/>
</dbReference>
<evidence type="ECO:0000256" key="1">
    <source>
        <dbReference type="SAM" id="Coils"/>
    </source>
</evidence>
<evidence type="ECO:0000259" key="3">
    <source>
        <dbReference type="Pfam" id="PF01852"/>
    </source>
</evidence>
<dbReference type="Gene3D" id="3.30.530.20">
    <property type="match status" value="1"/>
</dbReference>
<dbReference type="Proteomes" id="UP000444721">
    <property type="component" value="Unassembled WGS sequence"/>
</dbReference>
<feature type="region of interest" description="Disordered" evidence="2">
    <location>
        <begin position="1"/>
        <end position="24"/>
    </location>
</feature>
<dbReference type="EMBL" id="VFQX01000063">
    <property type="protein sequence ID" value="KAF0973024.1"/>
    <property type="molecule type" value="Genomic_DNA"/>
</dbReference>
<dbReference type="SUPFAM" id="SSF55961">
    <property type="entry name" value="Bet v1-like"/>
    <property type="match status" value="2"/>
</dbReference>
<dbReference type="OrthoDB" id="10343730at2759"/>
<feature type="compositionally biased region" description="Polar residues" evidence="2">
    <location>
        <begin position="511"/>
        <end position="520"/>
    </location>
</feature>
<feature type="coiled-coil region" evidence="1">
    <location>
        <begin position="457"/>
        <end position="484"/>
    </location>
</feature>
<dbReference type="GO" id="GO:0008289">
    <property type="term" value="F:lipid binding"/>
    <property type="evidence" value="ECO:0007669"/>
    <property type="project" value="InterPro"/>
</dbReference>
<accession>A0A6A5BG59</accession>
<dbReference type="VEuPathDB" id="AmoebaDB:NfTy_007960"/>
<name>A0A6A5BG59_NAEFO</name>
<comment type="caution">
    <text evidence="4">The sequence shown here is derived from an EMBL/GenBank/DDBJ whole genome shotgun (WGS) entry which is preliminary data.</text>
</comment>
<reference evidence="4 5" key="1">
    <citation type="journal article" date="2019" name="Sci. Rep.">
        <title>Nanopore sequencing improves the draft genome of the human pathogenic amoeba Naegleria fowleri.</title>
        <authorList>
            <person name="Liechti N."/>
            <person name="Schurch N."/>
            <person name="Bruggmann R."/>
            <person name="Wittwer M."/>
        </authorList>
    </citation>
    <scope>NUCLEOTIDE SEQUENCE [LARGE SCALE GENOMIC DNA]</scope>
    <source>
        <strain evidence="4 5">ATCC 30894</strain>
    </source>
</reference>
<dbReference type="GeneID" id="68115906"/>
<sequence>MTTSRPPAEDEENNNTTSGPYLGVTSNQITSIITSTTDENKHHNLSEVITDCRQKDRNESSSNEIITPKANHQSNENINQNNFLTKEEEEYNSRQPLLFVKHNSNDNNQQQDETNIGGVDHLNISSPFTNRNLNTSFNTSMEATHPTSTDINNSSINSPIEFSHDDKHHSVTITRGPKDLSSNNDPLHESDQGLNLSKIALNEMSQESVNSENDELSKVQKSIDDERHTLQQLSTLEQEQAESLKLLRRKHRENYIPDAFILFCKHETSKVYGWQLESEKQSAQLYTKAISLHSIETGDFSSLARLASQLFESTSTQDLSKNLKFKVTPYDSSTHVMCNRFVGILTNTNYRDAFEACRSVELRKHTKQMEEALKLEDFYSADKNSAVLPNAPSLIQKQMAKIPNDSFDVVYMRTMSPSTLIVSKREYLTARFFMEEPDRLIIMERSIDKLIPPPPILLQLSSRHEEVLSVIEQHENQLIELSKNISSNLYLTPSAGSNSTDDSRLTKNSEESLTNIATRQRSKSVGTAVCQSSVNHTSNSLGTLSPITKRASSTVSDYKSTKHLTLSSISTDNSLYHNLLQPQPSQKGIIRAHILFQIMVFERLSDTETRFQVMNHIDVKGWKSWSILSQKPSPLKMQEELSQLVEEYKKVFKNTKSEQADISTLIQTSDSQ</sequence>
<proteinExistence type="predicted"/>
<dbReference type="Pfam" id="PF01852">
    <property type="entry name" value="START"/>
    <property type="match status" value="1"/>
</dbReference>
<keyword evidence="1" id="KW-0175">Coiled coil</keyword>